<gene>
    <name evidence="6" type="primary">ruvA</name>
    <name evidence="8" type="ORF">EV190_11094</name>
</gene>
<dbReference type="InterPro" id="IPR013849">
    <property type="entry name" value="DNA_helicase_Holl-junc_RuvA_I"/>
</dbReference>
<comment type="subunit">
    <text evidence="6">Homotetramer. Forms an RuvA(8)-RuvB(12)-Holliday junction (HJ) complex. HJ DNA is sandwiched between 2 RuvA tetramers; dsDNA enters through RuvA and exits via RuvB. An RuvB hexamer assembles on each DNA strand where it exits the tetramer. Each RuvB hexamer is contacted by two RuvA subunits (via domain III) on 2 adjacent RuvB subunits; this complex drives branch migration. In the full resolvosome a probable DNA-RuvA(4)-RuvB(12)-RuvC(2) complex forms which resolves the HJ.</text>
</comment>
<dbReference type="GO" id="GO:0000400">
    <property type="term" value="F:four-way junction DNA binding"/>
    <property type="evidence" value="ECO:0007669"/>
    <property type="project" value="UniProtKB-UniRule"/>
</dbReference>
<dbReference type="OrthoDB" id="5293449at2"/>
<dbReference type="SMART" id="SM00278">
    <property type="entry name" value="HhH1"/>
    <property type="match status" value="2"/>
</dbReference>
<keyword evidence="9" id="KW-1185">Reference proteome</keyword>
<evidence type="ECO:0000256" key="4">
    <source>
        <dbReference type="ARBA" id="ARBA00023172"/>
    </source>
</evidence>
<dbReference type="GO" id="GO:0006310">
    <property type="term" value="P:DNA recombination"/>
    <property type="evidence" value="ECO:0007669"/>
    <property type="project" value="UniProtKB-UniRule"/>
</dbReference>
<evidence type="ECO:0000256" key="3">
    <source>
        <dbReference type="ARBA" id="ARBA00023125"/>
    </source>
</evidence>
<dbReference type="Gene3D" id="1.10.8.10">
    <property type="entry name" value="DNA helicase RuvA subunit, C-terminal domain"/>
    <property type="match status" value="1"/>
</dbReference>
<keyword evidence="4 6" id="KW-0233">DNA recombination</keyword>
<keyword evidence="5 6" id="KW-0234">DNA repair</keyword>
<dbReference type="GO" id="GO:0006281">
    <property type="term" value="P:DNA repair"/>
    <property type="evidence" value="ECO:0007669"/>
    <property type="project" value="UniProtKB-UniRule"/>
</dbReference>
<reference evidence="8 9" key="1">
    <citation type="submission" date="2019-03" db="EMBL/GenBank/DDBJ databases">
        <title>Genomic Encyclopedia of Type Strains, Phase IV (KMG-IV): sequencing the most valuable type-strain genomes for metagenomic binning, comparative biology and taxonomic classification.</title>
        <authorList>
            <person name="Goeker M."/>
        </authorList>
    </citation>
    <scope>NUCLEOTIDE SEQUENCE [LARGE SCALE GENOMIC DNA]</scope>
    <source>
        <strain evidence="8 9">DSM 46770</strain>
    </source>
</reference>
<dbReference type="SUPFAM" id="SSF47781">
    <property type="entry name" value="RuvA domain 2-like"/>
    <property type="match status" value="1"/>
</dbReference>
<dbReference type="Pfam" id="PF01330">
    <property type="entry name" value="RuvA_N"/>
    <property type="match status" value="1"/>
</dbReference>
<evidence type="ECO:0000256" key="5">
    <source>
        <dbReference type="ARBA" id="ARBA00023204"/>
    </source>
</evidence>
<protein>
    <recommendedName>
        <fullName evidence="6">Holliday junction branch migration complex subunit RuvA</fullName>
    </recommendedName>
</protein>
<dbReference type="SUPFAM" id="SSF46929">
    <property type="entry name" value="DNA helicase RuvA subunit, C-terminal domain"/>
    <property type="match status" value="1"/>
</dbReference>
<feature type="region of interest" description="Domain III" evidence="6">
    <location>
        <begin position="157"/>
        <end position="205"/>
    </location>
</feature>
<keyword evidence="8" id="KW-0347">Helicase</keyword>
<evidence type="ECO:0000313" key="9">
    <source>
        <dbReference type="Proteomes" id="UP000295281"/>
    </source>
</evidence>
<dbReference type="EMBL" id="SNYN01000010">
    <property type="protein sequence ID" value="TDQ51605.1"/>
    <property type="molecule type" value="Genomic_DNA"/>
</dbReference>
<comment type="function">
    <text evidence="6">The RuvA-RuvB-RuvC complex processes Holliday junction (HJ) DNA during genetic recombination and DNA repair, while the RuvA-RuvB complex plays an important role in the rescue of blocked DNA replication forks via replication fork reversal (RFR). RuvA specifically binds to HJ cruciform DNA, conferring on it an open structure. The RuvB hexamer acts as an ATP-dependent pump, pulling dsDNA into and through the RuvAB complex. HJ branch migration allows RuvC to scan DNA until it finds its consensus sequence, where it cleaves and resolves the cruciform DNA.</text>
</comment>
<comment type="domain">
    <text evidence="6">Has three domains with a flexible linker between the domains II and III and assumes an 'L' shape. Domain III is highly mobile and contacts RuvB.</text>
</comment>
<evidence type="ECO:0000256" key="2">
    <source>
        <dbReference type="ARBA" id="ARBA00022763"/>
    </source>
</evidence>
<dbReference type="Pfam" id="PF07499">
    <property type="entry name" value="RuvA_C"/>
    <property type="match status" value="1"/>
</dbReference>
<dbReference type="InterPro" id="IPR010994">
    <property type="entry name" value="RuvA_2-like"/>
</dbReference>
<dbReference type="GO" id="GO:0009378">
    <property type="term" value="F:four-way junction helicase activity"/>
    <property type="evidence" value="ECO:0007669"/>
    <property type="project" value="InterPro"/>
</dbReference>
<keyword evidence="8" id="KW-0547">Nucleotide-binding</keyword>
<keyword evidence="3 6" id="KW-0238">DNA-binding</keyword>
<sequence>MIAFLSGRVAARGAGSAVIEVGGVGMTVQCTPATLARLPVGEQATVATALVVREDSLTLFGFGDDDERDVFERLQSASGVGPRLALAMLAVHTPDSLRRAVAAEDTGALVQVPGIGKKGAQRIVLELKGKLGVPVGEDGPVGARHVAGPAALPWRPQVVSGLVNLGWSARDAESAADAVADDAEAGGDADVAALLRSALRKLSRA</sequence>
<dbReference type="SUPFAM" id="SSF50249">
    <property type="entry name" value="Nucleic acid-binding proteins"/>
    <property type="match status" value="1"/>
</dbReference>
<evidence type="ECO:0000313" key="8">
    <source>
        <dbReference type="EMBL" id="TDQ51605.1"/>
    </source>
</evidence>
<dbReference type="InterPro" id="IPR011114">
    <property type="entry name" value="RuvA_C"/>
</dbReference>
<dbReference type="HAMAP" id="MF_00031">
    <property type="entry name" value="DNA_HJ_migration_RuvA"/>
    <property type="match status" value="1"/>
</dbReference>
<dbReference type="GO" id="GO:0048476">
    <property type="term" value="C:Holliday junction resolvase complex"/>
    <property type="evidence" value="ECO:0007669"/>
    <property type="project" value="UniProtKB-UniRule"/>
</dbReference>
<comment type="caution">
    <text evidence="6">Lacks conserved residue(s) required for the propagation of feature annotation.</text>
</comment>
<evidence type="ECO:0000256" key="1">
    <source>
        <dbReference type="ARBA" id="ARBA00022490"/>
    </source>
</evidence>
<proteinExistence type="inferred from homology"/>
<dbReference type="AlphaFoldDB" id="A0A4R6V0X2"/>
<comment type="similarity">
    <text evidence="6">Belongs to the RuvA family.</text>
</comment>
<feature type="domain" description="Helix-hairpin-helix DNA-binding motif class 1" evidence="7">
    <location>
        <begin position="72"/>
        <end position="91"/>
    </location>
</feature>
<dbReference type="GO" id="GO:0009379">
    <property type="term" value="C:Holliday junction helicase complex"/>
    <property type="evidence" value="ECO:0007669"/>
    <property type="project" value="InterPro"/>
</dbReference>
<dbReference type="GO" id="GO:0005737">
    <property type="term" value="C:cytoplasm"/>
    <property type="evidence" value="ECO:0007669"/>
    <property type="project" value="UniProtKB-SubCell"/>
</dbReference>
<organism evidence="8 9">
    <name type="scientific">Actinorugispora endophytica</name>
    <dbReference type="NCBI Taxonomy" id="1605990"/>
    <lineage>
        <taxon>Bacteria</taxon>
        <taxon>Bacillati</taxon>
        <taxon>Actinomycetota</taxon>
        <taxon>Actinomycetes</taxon>
        <taxon>Streptosporangiales</taxon>
        <taxon>Nocardiopsidaceae</taxon>
        <taxon>Actinorugispora</taxon>
    </lineage>
</organism>
<dbReference type="Gene3D" id="2.40.50.140">
    <property type="entry name" value="Nucleic acid-binding proteins"/>
    <property type="match status" value="1"/>
</dbReference>
<name>A0A4R6V0X2_9ACTN</name>
<dbReference type="InterPro" id="IPR000085">
    <property type="entry name" value="RuvA"/>
</dbReference>
<dbReference type="Pfam" id="PF14520">
    <property type="entry name" value="HHH_5"/>
    <property type="match status" value="1"/>
</dbReference>
<dbReference type="Proteomes" id="UP000295281">
    <property type="component" value="Unassembled WGS sequence"/>
</dbReference>
<dbReference type="Gene3D" id="1.10.150.20">
    <property type="entry name" value="5' to 3' exonuclease, C-terminal subdomain"/>
    <property type="match status" value="1"/>
</dbReference>
<evidence type="ECO:0000256" key="6">
    <source>
        <dbReference type="HAMAP-Rule" id="MF_00031"/>
    </source>
</evidence>
<keyword evidence="8" id="KW-0378">Hydrolase</keyword>
<accession>A0A4R6V0X2</accession>
<dbReference type="GO" id="GO:0005524">
    <property type="term" value="F:ATP binding"/>
    <property type="evidence" value="ECO:0007669"/>
    <property type="project" value="InterPro"/>
</dbReference>
<comment type="caution">
    <text evidence="8">The sequence shown here is derived from an EMBL/GenBank/DDBJ whole genome shotgun (WGS) entry which is preliminary data.</text>
</comment>
<comment type="subcellular location">
    <subcellularLocation>
        <location evidence="6">Cytoplasm</location>
    </subcellularLocation>
</comment>
<dbReference type="NCBIfam" id="TIGR00084">
    <property type="entry name" value="ruvA"/>
    <property type="match status" value="1"/>
</dbReference>
<keyword evidence="8" id="KW-0067">ATP-binding</keyword>
<keyword evidence="2 6" id="KW-0227">DNA damage</keyword>
<evidence type="ECO:0000259" key="7">
    <source>
        <dbReference type="SMART" id="SM00278"/>
    </source>
</evidence>
<keyword evidence="1 6" id="KW-0963">Cytoplasm</keyword>
<feature type="domain" description="Helix-hairpin-helix DNA-binding motif class 1" evidence="7">
    <location>
        <begin position="107"/>
        <end position="126"/>
    </location>
</feature>
<dbReference type="InterPro" id="IPR012340">
    <property type="entry name" value="NA-bd_OB-fold"/>
</dbReference>
<dbReference type="InterPro" id="IPR003583">
    <property type="entry name" value="Hlx-hairpin-Hlx_DNA-bd_motif"/>
</dbReference>
<dbReference type="RefSeq" id="WP_133742020.1">
    <property type="nucleotide sequence ID" value="NZ_SNYN01000010.1"/>
</dbReference>
<dbReference type="InterPro" id="IPR036267">
    <property type="entry name" value="RuvA_C_sf"/>
</dbReference>